<evidence type="ECO:0000256" key="1">
    <source>
        <dbReference type="ARBA" id="ARBA00022801"/>
    </source>
</evidence>
<dbReference type="SMART" id="SM00331">
    <property type="entry name" value="PP2C_SIG"/>
    <property type="match status" value="1"/>
</dbReference>
<dbReference type="Proteomes" id="UP000429958">
    <property type="component" value="Unassembled WGS sequence"/>
</dbReference>
<gene>
    <name evidence="3" type="ORF">FYJ39_10800</name>
</gene>
<evidence type="ECO:0000313" key="3">
    <source>
        <dbReference type="EMBL" id="MSS37051.1"/>
    </source>
</evidence>
<evidence type="ECO:0000259" key="2">
    <source>
        <dbReference type="SMART" id="SM00331"/>
    </source>
</evidence>
<dbReference type="InterPro" id="IPR001932">
    <property type="entry name" value="PPM-type_phosphatase-like_dom"/>
</dbReference>
<accession>A0A7X2NLE5</accession>
<evidence type="ECO:0000313" key="4">
    <source>
        <dbReference type="Proteomes" id="UP000429958"/>
    </source>
</evidence>
<organism evidence="3 4">
    <name type="scientific">Clostridium porci</name>
    <dbReference type="NCBI Taxonomy" id="2605778"/>
    <lineage>
        <taxon>Bacteria</taxon>
        <taxon>Bacillati</taxon>
        <taxon>Bacillota</taxon>
        <taxon>Clostridia</taxon>
        <taxon>Eubacteriales</taxon>
        <taxon>Clostridiaceae</taxon>
        <taxon>Clostridium</taxon>
    </lineage>
</organism>
<dbReference type="RefSeq" id="WP_178258436.1">
    <property type="nucleotide sequence ID" value="NZ_DBEWUL010000079.1"/>
</dbReference>
<dbReference type="InterPro" id="IPR052016">
    <property type="entry name" value="Bact_Sigma-Reg"/>
</dbReference>
<dbReference type="PANTHER" id="PTHR43156:SF2">
    <property type="entry name" value="STAGE II SPORULATION PROTEIN E"/>
    <property type="match status" value="1"/>
</dbReference>
<sequence>MFSRKKEVSVNSDVNYYTARRLGDMAQSLSQLAKAFDDEIESQGQLTREDGLSALQSSAALVCEDCSKCNLYADSEKEDSYYLYYLLRAFEQKGRIDFEDMPKMFQTRCRKREAYLGHLNRSLGRATMNLSWKNRFLESRDAVISQFREMAVILEEFSHQIDQATDISAEYEYILKKQFRRYHMTVGKLLLLQYENGQKEAFLTVRTSGGRCITARDAAELMSDVMKGTRWSPARDSRSIITRQYGTVRFLEDGGYRILFGASRIPRQGEKCSGDNYTFCESQGSQVVMSLSDGMGCGEAASRESRQVVELTEQLLETGFSTRAALKLVNTVLLLAGAEQHPATLDVSCIDLHTGVLEVMKLGAVPTFILGEEGVEILAAGEVPVGVMNGVEPVLLSRKLWEGNQVVMVTDGVLDALPGDDKEQAMGAFLESLGEMTPQELADRILEFAVSCIPAPRDDMTALVAGLWRRKS</sequence>
<dbReference type="Gene3D" id="3.60.40.10">
    <property type="entry name" value="PPM-type phosphatase domain"/>
    <property type="match status" value="1"/>
</dbReference>
<dbReference type="InterPro" id="IPR036457">
    <property type="entry name" value="PPM-type-like_dom_sf"/>
</dbReference>
<protein>
    <submittedName>
        <fullName evidence="3">SpoIIE family protein phosphatase</fullName>
    </submittedName>
</protein>
<dbReference type="EMBL" id="VUMD01000008">
    <property type="protein sequence ID" value="MSS37051.1"/>
    <property type="molecule type" value="Genomic_DNA"/>
</dbReference>
<reference evidence="3 4" key="1">
    <citation type="submission" date="2019-08" db="EMBL/GenBank/DDBJ databases">
        <title>In-depth cultivation of the pig gut microbiome towards novel bacterial diversity and tailored functional studies.</title>
        <authorList>
            <person name="Wylensek D."/>
            <person name="Hitch T.C.A."/>
            <person name="Clavel T."/>
        </authorList>
    </citation>
    <scope>NUCLEOTIDE SEQUENCE [LARGE SCALE GENOMIC DNA]</scope>
    <source>
        <strain evidence="3 4">WCA-389-WT-23D1</strain>
    </source>
</reference>
<dbReference type="AlphaFoldDB" id="A0A7X2NLE5"/>
<dbReference type="GO" id="GO:0016791">
    <property type="term" value="F:phosphatase activity"/>
    <property type="evidence" value="ECO:0007669"/>
    <property type="project" value="TreeGrafter"/>
</dbReference>
<dbReference type="Pfam" id="PF07228">
    <property type="entry name" value="SpoIIE"/>
    <property type="match status" value="1"/>
</dbReference>
<feature type="domain" description="PPM-type phosphatase" evidence="2">
    <location>
        <begin position="255"/>
        <end position="467"/>
    </location>
</feature>
<keyword evidence="4" id="KW-1185">Reference proteome</keyword>
<name>A0A7X2NLE5_9CLOT</name>
<keyword evidence="1" id="KW-0378">Hydrolase</keyword>
<dbReference type="SUPFAM" id="SSF81606">
    <property type="entry name" value="PP2C-like"/>
    <property type="match status" value="1"/>
</dbReference>
<comment type="caution">
    <text evidence="3">The sequence shown here is derived from an EMBL/GenBank/DDBJ whole genome shotgun (WGS) entry which is preliminary data.</text>
</comment>
<dbReference type="PANTHER" id="PTHR43156">
    <property type="entry name" value="STAGE II SPORULATION PROTEIN E-RELATED"/>
    <property type="match status" value="1"/>
</dbReference>
<proteinExistence type="predicted"/>
<dbReference type="InterPro" id="IPR045768">
    <property type="entry name" value="SpoIIE_N"/>
</dbReference>
<dbReference type="Pfam" id="PF19732">
    <property type="entry name" value="SpoIIE_N"/>
    <property type="match status" value="1"/>
</dbReference>